<feature type="signal peptide" evidence="1">
    <location>
        <begin position="1"/>
        <end position="25"/>
    </location>
</feature>
<reference evidence="2 3" key="1">
    <citation type="submission" date="2023-09" db="EMBL/GenBank/DDBJ databases">
        <title>Genomes of two closely related lineages of the louse Polyplax serrata with different host specificities.</title>
        <authorList>
            <person name="Martinu J."/>
            <person name="Tarabai H."/>
            <person name="Stefka J."/>
            <person name="Hypsa V."/>
        </authorList>
    </citation>
    <scope>NUCLEOTIDE SEQUENCE [LARGE SCALE GENOMIC DNA]</scope>
    <source>
        <strain evidence="2">98ZLc_SE</strain>
    </source>
</reference>
<keyword evidence="1" id="KW-0732">Signal</keyword>
<organism evidence="2 3">
    <name type="scientific">Polyplax serrata</name>
    <name type="common">Common mouse louse</name>
    <dbReference type="NCBI Taxonomy" id="468196"/>
    <lineage>
        <taxon>Eukaryota</taxon>
        <taxon>Metazoa</taxon>
        <taxon>Ecdysozoa</taxon>
        <taxon>Arthropoda</taxon>
        <taxon>Hexapoda</taxon>
        <taxon>Insecta</taxon>
        <taxon>Pterygota</taxon>
        <taxon>Neoptera</taxon>
        <taxon>Paraneoptera</taxon>
        <taxon>Psocodea</taxon>
        <taxon>Troctomorpha</taxon>
        <taxon>Phthiraptera</taxon>
        <taxon>Anoplura</taxon>
        <taxon>Polyplacidae</taxon>
        <taxon>Polyplax</taxon>
    </lineage>
</organism>
<sequence>MKFPTGWSANSVILILVILSNVSSAQDTDHGGDFLITFFKSDFLRRLRHRRDLSEPFNRQMKWTHSAWLGQPSRSPRLFWTPNDDNVDFRVEANTIGGIVIGFNNEDFIVLWVDDATGIAHVEVQFVFNCVYSTKSHKEDLAVGNPILNYNSHARLPVKLVLFECKTGFFCLRVRQKLRNLFVQVLARFF</sequence>
<protein>
    <recommendedName>
        <fullName evidence="4">Farnesoic acid O-methyl transferase domain-containing protein</fullName>
    </recommendedName>
</protein>
<keyword evidence="3" id="KW-1185">Reference proteome</keyword>
<dbReference type="EMBL" id="JAWJWF010000045">
    <property type="protein sequence ID" value="KAK6626501.1"/>
    <property type="molecule type" value="Genomic_DNA"/>
</dbReference>
<evidence type="ECO:0000313" key="2">
    <source>
        <dbReference type="EMBL" id="KAK6626501.1"/>
    </source>
</evidence>
<dbReference type="Proteomes" id="UP001359485">
    <property type="component" value="Unassembled WGS sequence"/>
</dbReference>
<feature type="chain" id="PRO_5046030595" description="Farnesoic acid O-methyl transferase domain-containing protein" evidence="1">
    <location>
        <begin position="26"/>
        <end position="190"/>
    </location>
</feature>
<evidence type="ECO:0008006" key="4">
    <source>
        <dbReference type="Google" id="ProtNLM"/>
    </source>
</evidence>
<proteinExistence type="predicted"/>
<name>A0ABR1ARE2_POLSC</name>
<comment type="caution">
    <text evidence="2">The sequence shown here is derived from an EMBL/GenBank/DDBJ whole genome shotgun (WGS) entry which is preliminary data.</text>
</comment>
<evidence type="ECO:0000256" key="1">
    <source>
        <dbReference type="SAM" id="SignalP"/>
    </source>
</evidence>
<gene>
    <name evidence="2" type="ORF">RUM44_008974</name>
</gene>
<accession>A0ABR1ARE2</accession>
<evidence type="ECO:0000313" key="3">
    <source>
        <dbReference type="Proteomes" id="UP001359485"/>
    </source>
</evidence>